<reference evidence="1 2" key="1">
    <citation type="submission" date="2023-11" db="EMBL/GenBank/DDBJ databases">
        <title>Actinomadura monticuli sp. nov., isolated from volcanic ash.</title>
        <authorList>
            <person name="Lee S.D."/>
            <person name="Yang H."/>
            <person name="Kim I.S."/>
        </authorList>
    </citation>
    <scope>NUCLEOTIDE SEQUENCE [LARGE SCALE GENOMIC DNA]</scope>
    <source>
        <strain evidence="1 2">DSM 45346</strain>
    </source>
</reference>
<keyword evidence="2" id="KW-1185">Reference proteome</keyword>
<dbReference type="RefSeq" id="WP_371939988.1">
    <property type="nucleotide sequence ID" value="NZ_JAXCEH010000003.1"/>
</dbReference>
<dbReference type="Proteomes" id="UP001569904">
    <property type="component" value="Unassembled WGS sequence"/>
</dbReference>
<proteinExistence type="predicted"/>
<sequence length="141" mass="15221">MTEPEHYVRRVRARPYGPREVLAGEVTAWFHGPFLVLALTGGTALTVRADLHDGPIGTDLIALFTEAEDGRAARLPRPGLLVGERDFTDEMPAVVHQVSVRPSTGGAVLTVDTTGRTADAVLSAHDAGRLAEEVRRWATSR</sequence>
<comment type="caution">
    <text evidence="1">The sequence shown here is derived from an EMBL/GenBank/DDBJ whole genome shotgun (WGS) entry which is preliminary data.</text>
</comment>
<accession>A0ABV4QUG7</accession>
<protein>
    <submittedName>
        <fullName evidence="1">Uncharacterized protein</fullName>
    </submittedName>
</protein>
<evidence type="ECO:0000313" key="2">
    <source>
        <dbReference type="Proteomes" id="UP001569904"/>
    </source>
</evidence>
<organism evidence="1 2">
    <name type="scientific">Actinomadura chokoriensis</name>
    <dbReference type="NCBI Taxonomy" id="454156"/>
    <lineage>
        <taxon>Bacteria</taxon>
        <taxon>Bacillati</taxon>
        <taxon>Actinomycetota</taxon>
        <taxon>Actinomycetes</taxon>
        <taxon>Streptosporangiales</taxon>
        <taxon>Thermomonosporaceae</taxon>
        <taxon>Actinomadura</taxon>
    </lineage>
</organism>
<gene>
    <name evidence="1" type="ORF">SM436_07825</name>
</gene>
<evidence type="ECO:0000313" key="1">
    <source>
        <dbReference type="EMBL" id="MFA1553597.1"/>
    </source>
</evidence>
<name>A0ABV4QUG7_9ACTN</name>
<dbReference type="EMBL" id="JAXCEH010000003">
    <property type="protein sequence ID" value="MFA1553597.1"/>
    <property type="molecule type" value="Genomic_DNA"/>
</dbReference>